<dbReference type="InterPro" id="IPR051402">
    <property type="entry name" value="KPR-Related"/>
</dbReference>
<dbReference type="InterPro" id="IPR036291">
    <property type="entry name" value="NAD(P)-bd_dom_sf"/>
</dbReference>
<evidence type="ECO:0000256" key="2">
    <source>
        <dbReference type="ARBA" id="ARBA00007870"/>
    </source>
</evidence>
<evidence type="ECO:0000256" key="5">
    <source>
        <dbReference type="ARBA" id="ARBA00022857"/>
    </source>
</evidence>
<comment type="pathway">
    <text evidence="1 9">Cofactor biosynthesis; (R)-pantothenate biosynthesis; (R)-pantoate from 3-methyl-2-oxobutanoate: step 2/2.</text>
</comment>
<evidence type="ECO:0000256" key="7">
    <source>
        <dbReference type="ARBA" id="ARBA00032024"/>
    </source>
</evidence>
<dbReference type="PANTHER" id="PTHR21708">
    <property type="entry name" value="PROBABLE 2-DEHYDROPANTOATE 2-REDUCTASE"/>
    <property type="match status" value="1"/>
</dbReference>
<dbReference type="Gene3D" id="1.10.1040.10">
    <property type="entry name" value="N-(1-d-carboxylethyl)-l-norvaline Dehydrogenase, domain 2"/>
    <property type="match status" value="1"/>
</dbReference>
<comment type="similarity">
    <text evidence="2 9">Belongs to the ketopantoate reductase family.</text>
</comment>
<keyword evidence="6 9" id="KW-0560">Oxidoreductase</keyword>
<evidence type="ECO:0000256" key="8">
    <source>
        <dbReference type="ARBA" id="ARBA00048793"/>
    </source>
</evidence>
<dbReference type="GO" id="GO:0005737">
    <property type="term" value="C:cytoplasm"/>
    <property type="evidence" value="ECO:0007669"/>
    <property type="project" value="TreeGrafter"/>
</dbReference>
<dbReference type="InterPro" id="IPR008927">
    <property type="entry name" value="6-PGluconate_DH-like_C_sf"/>
</dbReference>
<dbReference type="UniPathway" id="UPA00028">
    <property type="reaction ID" value="UER00004"/>
</dbReference>
<dbReference type="Gene3D" id="3.40.50.720">
    <property type="entry name" value="NAD(P)-binding Rossmann-like Domain"/>
    <property type="match status" value="1"/>
</dbReference>
<dbReference type="GO" id="GO:0015940">
    <property type="term" value="P:pantothenate biosynthetic process"/>
    <property type="evidence" value="ECO:0007669"/>
    <property type="project" value="UniProtKB-UniPathway"/>
</dbReference>
<reference evidence="12" key="1">
    <citation type="submission" date="2017-02" db="EMBL/GenBank/DDBJ databases">
        <authorList>
            <person name="Regsiter A."/>
            <person name="William W."/>
        </authorList>
    </citation>
    <scope>NUCLEOTIDE SEQUENCE</scope>
    <source>
        <strain evidence="12">Bib</strain>
    </source>
</reference>
<evidence type="ECO:0000256" key="3">
    <source>
        <dbReference type="ARBA" id="ARBA00013014"/>
    </source>
</evidence>
<dbReference type="PANTHER" id="PTHR21708:SF26">
    <property type="entry name" value="2-DEHYDROPANTOATE 2-REDUCTASE"/>
    <property type="match status" value="1"/>
</dbReference>
<dbReference type="InterPro" id="IPR013328">
    <property type="entry name" value="6PGD_dom2"/>
</dbReference>
<sequence length="308" mass="34065">MDRISSVVIVGAGAIGASVAAMLSDSGHAEVQVCASGERQERYRKEGFVVNGTRYFFPLAGKDTSRKADLVILAVKNYSLDEAIDEMKPFVGNDTIILSLLNGITAVPRLRDEFGADKVPFAMILGIDAHRHANEVQFTSKGQIFFGFEKERIAAGESKLRVLGDFLGVCNVPYRIPEDIVKEVWFKFMMNVAVNQWSALLRASYSLFHRSRHARALLEQTMAEVVNLSKKFGTGLSDDDIVRMLSILDGLPSFGRTSMLQDVEAGRRTEVEAFAGTMVRLSKEAGIRCPYNEMLYQAICALEESYAS</sequence>
<evidence type="ECO:0000256" key="4">
    <source>
        <dbReference type="ARBA" id="ARBA00019465"/>
    </source>
</evidence>
<comment type="catalytic activity">
    <reaction evidence="8 9">
        <text>(R)-pantoate + NADP(+) = 2-dehydropantoate + NADPH + H(+)</text>
        <dbReference type="Rhea" id="RHEA:16233"/>
        <dbReference type="ChEBI" id="CHEBI:11561"/>
        <dbReference type="ChEBI" id="CHEBI:15378"/>
        <dbReference type="ChEBI" id="CHEBI:15980"/>
        <dbReference type="ChEBI" id="CHEBI:57783"/>
        <dbReference type="ChEBI" id="CHEBI:58349"/>
        <dbReference type="EC" id="1.1.1.169"/>
    </reaction>
</comment>
<organism evidence="12">
    <name type="scientific">uncultured spirochete</name>
    <dbReference type="NCBI Taxonomy" id="156406"/>
    <lineage>
        <taxon>Bacteria</taxon>
        <taxon>Pseudomonadati</taxon>
        <taxon>Spirochaetota</taxon>
        <taxon>Spirochaetia</taxon>
        <taxon>Spirochaetales</taxon>
        <taxon>environmental samples</taxon>
    </lineage>
</organism>
<evidence type="ECO:0000256" key="6">
    <source>
        <dbReference type="ARBA" id="ARBA00023002"/>
    </source>
</evidence>
<proteinExistence type="inferred from homology"/>
<dbReference type="AlphaFoldDB" id="A0A3P3XF91"/>
<keyword evidence="5 9" id="KW-0521">NADP</keyword>
<keyword evidence="9" id="KW-0566">Pantothenate biosynthesis</keyword>
<dbReference type="SUPFAM" id="SSF48179">
    <property type="entry name" value="6-phosphogluconate dehydrogenase C-terminal domain-like"/>
    <property type="match status" value="1"/>
</dbReference>
<accession>A0A3P3XF91</accession>
<dbReference type="InterPro" id="IPR013752">
    <property type="entry name" value="KPA_reductase"/>
</dbReference>
<evidence type="ECO:0000256" key="9">
    <source>
        <dbReference type="RuleBase" id="RU362068"/>
    </source>
</evidence>
<dbReference type="Pfam" id="PF02558">
    <property type="entry name" value="ApbA"/>
    <property type="match status" value="1"/>
</dbReference>
<protein>
    <recommendedName>
        <fullName evidence="4 9">2-dehydropantoate 2-reductase</fullName>
        <ecNumber evidence="3 9">1.1.1.169</ecNumber>
    </recommendedName>
    <alternativeName>
        <fullName evidence="7 9">Ketopantoate reductase</fullName>
    </alternativeName>
</protein>
<dbReference type="FunFam" id="1.10.1040.10:FF:000017">
    <property type="entry name" value="2-dehydropantoate 2-reductase"/>
    <property type="match status" value="1"/>
</dbReference>
<dbReference type="EMBL" id="FWDM01000001">
    <property type="protein sequence ID" value="SLM09760.1"/>
    <property type="molecule type" value="Genomic_DNA"/>
</dbReference>
<dbReference type="Pfam" id="PF08546">
    <property type="entry name" value="ApbA_C"/>
    <property type="match status" value="1"/>
</dbReference>
<evidence type="ECO:0000259" key="11">
    <source>
        <dbReference type="Pfam" id="PF08546"/>
    </source>
</evidence>
<name>A0A3P3XF91_9SPIR</name>
<dbReference type="NCBIfam" id="TIGR00745">
    <property type="entry name" value="apbA_panE"/>
    <property type="match status" value="1"/>
</dbReference>
<comment type="function">
    <text evidence="9">Catalyzes the NADPH-dependent reduction of ketopantoate into pantoic acid.</text>
</comment>
<feature type="domain" description="Ketopantoate reductase N-terminal" evidence="10">
    <location>
        <begin position="7"/>
        <end position="147"/>
    </location>
</feature>
<evidence type="ECO:0000259" key="10">
    <source>
        <dbReference type="Pfam" id="PF02558"/>
    </source>
</evidence>
<dbReference type="SUPFAM" id="SSF51735">
    <property type="entry name" value="NAD(P)-binding Rossmann-fold domains"/>
    <property type="match status" value="1"/>
</dbReference>
<evidence type="ECO:0000256" key="1">
    <source>
        <dbReference type="ARBA" id="ARBA00004994"/>
    </source>
</evidence>
<evidence type="ECO:0000313" key="12">
    <source>
        <dbReference type="EMBL" id="SLM09760.1"/>
    </source>
</evidence>
<dbReference type="InterPro" id="IPR003710">
    <property type="entry name" value="ApbA"/>
</dbReference>
<feature type="domain" description="Ketopantoate reductase C-terminal" evidence="11">
    <location>
        <begin position="179"/>
        <end position="302"/>
    </location>
</feature>
<dbReference type="GO" id="GO:0008677">
    <property type="term" value="F:2-dehydropantoate 2-reductase activity"/>
    <property type="evidence" value="ECO:0007669"/>
    <property type="project" value="UniProtKB-EC"/>
</dbReference>
<gene>
    <name evidence="12" type="ORF">SPIROBIBN47_10055</name>
</gene>
<dbReference type="InterPro" id="IPR013332">
    <property type="entry name" value="KPR_N"/>
</dbReference>
<dbReference type="EC" id="1.1.1.169" evidence="3 9"/>